<gene>
    <name evidence="2" type="ORF">BEMITA_LOCUS6777</name>
</gene>
<evidence type="ECO:0000313" key="3">
    <source>
        <dbReference type="Proteomes" id="UP001152759"/>
    </source>
</evidence>
<feature type="compositionally biased region" description="Polar residues" evidence="1">
    <location>
        <begin position="246"/>
        <end position="272"/>
    </location>
</feature>
<proteinExistence type="predicted"/>
<sequence>MRKCFAHDLEQCPICKCGVHFKTDCVDVNCTRIKNAELESEVNRLSQNITSKSTSTSSLSLSVSRRNSTKNDNISLTSKAQSPNPTMTSSNRDEEMEMLKNQNNQLLQQVQQLTSQLNSMSLQISELVSELAAARKQANPPAPVSAPTPAPGKRPRETTGVSPSKPKKVPSLAQKQLHADQNKFAALTDDDDMDNDDDNSNDLSLGSDDDVFVNPGSINPIINSAINRIKKTKTNNKTKIIKNTPEKPTTASDNTKSDSLNVSTNDPNLSRLTRSKYKKPPPIFTAINTKFDDLAKILNKIDLSKWNSTVLNNDSFKINAVDDDTHAKIINDLKNAKIYFNTYENKNTRPIRVLVKGLHHLTPSDSIINSLKNLGFKPISATSNLKRIVEYPESTTSDKSKTVDKETSEQPNTSTKPSVNSDVRAENSGGGEDNAGKTGEGTDTTVTPPVIKYVPLNTFTISFDHSDKIEKIYEIKVIANSRVTVEPTPANSPLSPIQCTRCQSFNHSANFCFYPPRCVKCSGEHLSSQCEKPKYFNDPICANCGKNHPASYRGCIVAKTVAEQRRELFKKIEEKRAARTGQQVPPAATTLRKGVSFRDAFNSKREFPHLRNQKIDSTPQNSQNVNTPSNDPSNVPTNPLQNDKSNEILAMMSEILSSIHDLSQRVITLENKTLTNPSSSVANKRR</sequence>
<protein>
    <recommendedName>
        <fullName evidence="4">Pre-C2HC domain-containing protein</fullName>
    </recommendedName>
</protein>
<feature type="compositionally biased region" description="Polar residues" evidence="1">
    <location>
        <begin position="70"/>
        <end position="90"/>
    </location>
</feature>
<evidence type="ECO:0008006" key="4">
    <source>
        <dbReference type="Google" id="ProtNLM"/>
    </source>
</evidence>
<feature type="region of interest" description="Disordered" evidence="1">
    <location>
        <begin position="236"/>
        <end position="275"/>
    </location>
</feature>
<accession>A0A9P0A9Q5</accession>
<evidence type="ECO:0000313" key="2">
    <source>
        <dbReference type="EMBL" id="CAH0387805.1"/>
    </source>
</evidence>
<organism evidence="2 3">
    <name type="scientific">Bemisia tabaci</name>
    <name type="common">Sweetpotato whitefly</name>
    <name type="synonym">Aleurodes tabaci</name>
    <dbReference type="NCBI Taxonomy" id="7038"/>
    <lineage>
        <taxon>Eukaryota</taxon>
        <taxon>Metazoa</taxon>
        <taxon>Ecdysozoa</taxon>
        <taxon>Arthropoda</taxon>
        <taxon>Hexapoda</taxon>
        <taxon>Insecta</taxon>
        <taxon>Pterygota</taxon>
        <taxon>Neoptera</taxon>
        <taxon>Paraneoptera</taxon>
        <taxon>Hemiptera</taxon>
        <taxon>Sternorrhyncha</taxon>
        <taxon>Aleyrodoidea</taxon>
        <taxon>Aleyrodidae</taxon>
        <taxon>Aleyrodinae</taxon>
        <taxon>Bemisia</taxon>
    </lineage>
</organism>
<evidence type="ECO:0000256" key="1">
    <source>
        <dbReference type="SAM" id="MobiDB-lite"/>
    </source>
</evidence>
<feature type="compositionally biased region" description="Low complexity" evidence="1">
    <location>
        <begin position="50"/>
        <end position="66"/>
    </location>
</feature>
<feature type="compositionally biased region" description="Pro residues" evidence="1">
    <location>
        <begin position="140"/>
        <end position="152"/>
    </location>
</feature>
<feature type="compositionally biased region" description="Polar residues" evidence="1">
    <location>
        <begin position="409"/>
        <end position="421"/>
    </location>
</feature>
<feature type="region of interest" description="Disordered" evidence="1">
    <location>
        <begin position="49"/>
        <end position="92"/>
    </location>
</feature>
<dbReference type="Proteomes" id="UP001152759">
    <property type="component" value="Chromosome 3"/>
</dbReference>
<feature type="region of interest" description="Disordered" evidence="1">
    <location>
        <begin position="392"/>
        <end position="446"/>
    </location>
</feature>
<dbReference type="EMBL" id="OU963864">
    <property type="protein sequence ID" value="CAH0387805.1"/>
    <property type="molecule type" value="Genomic_DNA"/>
</dbReference>
<dbReference type="AlphaFoldDB" id="A0A9P0A9Q5"/>
<feature type="compositionally biased region" description="Polar residues" evidence="1">
    <location>
        <begin position="615"/>
        <end position="642"/>
    </location>
</feature>
<feature type="compositionally biased region" description="Acidic residues" evidence="1">
    <location>
        <begin position="188"/>
        <end position="200"/>
    </location>
</feature>
<feature type="region of interest" description="Disordered" evidence="1">
    <location>
        <begin position="609"/>
        <end position="642"/>
    </location>
</feature>
<name>A0A9P0A9Q5_BEMTA</name>
<feature type="region of interest" description="Disordered" evidence="1">
    <location>
        <begin position="135"/>
        <end position="209"/>
    </location>
</feature>
<reference evidence="2" key="1">
    <citation type="submission" date="2021-12" db="EMBL/GenBank/DDBJ databases">
        <authorList>
            <person name="King R."/>
        </authorList>
    </citation>
    <scope>NUCLEOTIDE SEQUENCE</scope>
</reference>
<feature type="compositionally biased region" description="Basic and acidic residues" evidence="1">
    <location>
        <begin position="396"/>
        <end position="408"/>
    </location>
</feature>
<keyword evidence="3" id="KW-1185">Reference proteome</keyword>